<dbReference type="PANTHER" id="PTHR21503:SF8">
    <property type="entry name" value="F-BOX ASSOCIATED DOMAIN-CONTAINING PROTEIN-RELATED"/>
    <property type="match status" value="1"/>
</dbReference>
<dbReference type="InParanoid" id="E3MU10"/>
<dbReference type="PROSITE" id="PS50181">
    <property type="entry name" value="FBOX"/>
    <property type="match status" value="1"/>
</dbReference>
<sequence>MSDSPSFPFLRLPFLAIQNIVHNLSCTEITELSLCSRRSKRLMQSIRHPGLTDIEITIDRLRMYVALMNGFEVCSIWSIIKTGLNDENFRKLLRDGAIGSVHIKVLKFEGSHFTIDAQQQPENAIKVLVDHLKDVFKLPLTVLFEPFGLENYRRFLPIFPVCYRLYVYSSDKISEEELQFIKDNVVVEWQAEFYKSQK</sequence>
<dbReference type="EMBL" id="DS268478">
    <property type="protein sequence ID" value="EFP09037.1"/>
    <property type="molecule type" value="Genomic_DNA"/>
</dbReference>
<evidence type="ECO:0000313" key="2">
    <source>
        <dbReference type="EMBL" id="EFP09037.1"/>
    </source>
</evidence>
<evidence type="ECO:0000259" key="1">
    <source>
        <dbReference type="PROSITE" id="PS50181"/>
    </source>
</evidence>
<dbReference type="HOGENOM" id="CLU_115992_0_0_1"/>
<dbReference type="PANTHER" id="PTHR21503">
    <property type="entry name" value="F-BOX-CONTAINING HYPOTHETICAL PROTEIN C.ELEGANS"/>
    <property type="match status" value="1"/>
</dbReference>
<name>E3MU10_CAERE</name>
<dbReference type="Pfam" id="PF00646">
    <property type="entry name" value="F-box"/>
    <property type="match status" value="1"/>
</dbReference>
<dbReference type="InterPro" id="IPR001810">
    <property type="entry name" value="F-box_dom"/>
</dbReference>
<proteinExistence type="predicted"/>
<keyword evidence="3" id="KW-1185">Reference proteome</keyword>
<organism evidence="3">
    <name type="scientific">Caenorhabditis remanei</name>
    <name type="common">Caenorhabditis vulgaris</name>
    <dbReference type="NCBI Taxonomy" id="31234"/>
    <lineage>
        <taxon>Eukaryota</taxon>
        <taxon>Metazoa</taxon>
        <taxon>Ecdysozoa</taxon>
        <taxon>Nematoda</taxon>
        <taxon>Chromadorea</taxon>
        <taxon>Rhabditida</taxon>
        <taxon>Rhabditina</taxon>
        <taxon>Rhabditomorpha</taxon>
        <taxon>Rhabditoidea</taxon>
        <taxon>Rhabditidae</taxon>
        <taxon>Peloderinae</taxon>
        <taxon>Caenorhabditis</taxon>
    </lineage>
</organism>
<feature type="domain" description="F-box" evidence="1">
    <location>
        <begin position="6"/>
        <end position="54"/>
    </location>
</feature>
<protein>
    <recommendedName>
        <fullName evidence="1">F-box domain-containing protein</fullName>
    </recommendedName>
</protein>
<gene>
    <name evidence="2" type="ORF">CRE_22536</name>
</gene>
<evidence type="ECO:0000313" key="3">
    <source>
        <dbReference type="Proteomes" id="UP000008281"/>
    </source>
</evidence>
<dbReference type="AlphaFoldDB" id="E3MU10"/>
<dbReference type="Proteomes" id="UP000008281">
    <property type="component" value="Unassembled WGS sequence"/>
</dbReference>
<reference evidence="2" key="1">
    <citation type="submission" date="2007-07" db="EMBL/GenBank/DDBJ databases">
        <title>PCAP assembly of the Caenorhabditis remanei genome.</title>
        <authorList>
            <consortium name="The Caenorhabditis remanei Sequencing Consortium"/>
            <person name="Wilson R.K."/>
        </authorList>
    </citation>
    <scope>NUCLEOTIDE SEQUENCE [LARGE SCALE GENOMIC DNA]</scope>
    <source>
        <strain evidence="2">PB4641</strain>
    </source>
</reference>
<accession>E3MU10</accession>